<proteinExistence type="predicted"/>
<dbReference type="SUPFAM" id="SSF47413">
    <property type="entry name" value="lambda repressor-like DNA-binding domains"/>
    <property type="match status" value="1"/>
</dbReference>
<comment type="caution">
    <text evidence="1">The sequence shown here is derived from an EMBL/GenBank/DDBJ whole genome shotgun (WGS) entry which is preliminary data.</text>
</comment>
<evidence type="ECO:0000313" key="1">
    <source>
        <dbReference type="EMBL" id="MFC3938483.1"/>
    </source>
</evidence>
<evidence type="ECO:0008006" key="3">
    <source>
        <dbReference type="Google" id="ProtNLM"/>
    </source>
</evidence>
<organism evidence="1 2">
    <name type="scientific">Acidovorax facilis</name>
    <dbReference type="NCBI Taxonomy" id="12917"/>
    <lineage>
        <taxon>Bacteria</taxon>
        <taxon>Pseudomonadati</taxon>
        <taxon>Pseudomonadota</taxon>
        <taxon>Betaproteobacteria</taxon>
        <taxon>Burkholderiales</taxon>
        <taxon>Comamonadaceae</taxon>
        <taxon>Acidovorax</taxon>
    </lineage>
</organism>
<name>A0ABV8DJ43_9BURK</name>
<protein>
    <recommendedName>
        <fullName evidence="3">XRE family transcriptional regulator</fullName>
    </recommendedName>
</protein>
<evidence type="ECO:0000313" key="2">
    <source>
        <dbReference type="Proteomes" id="UP001595693"/>
    </source>
</evidence>
<sequence>MEPLVTHLTLETLIQRAAEVAGSQRKLAELLGLNPSNLVEMKQGKRACGWRVRGKMRAILGEDPAHAFMAAMAEDLEQSENQDEKKAADGFKAMLAAFPDGWRKRRDSNPR</sequence>
<keyword evidence="2" id="KW-1185">Reference proteome</keyword>
<gene>
    <name evidence="1" type="ORF">ACFOW3_28075</name>
</gene>
<accession>A0ABV8DJ43</accession>
<dbReference type="RefSeq" id="WP_082437561.1">
    <property type="nucleotide sequence ID" value="NZ_JAMXAX010000113.1"/>
</dbReference>
<reference evidence="2" key="1">
    <citation type="journal article" date="2019" name="Int. J. Syst. Evol. Microbiol.">
        <title>The Global Catalogue of Microorganisms (GCM) 10K type strain sequencing project: providing services to taxonomists for standard genome sequencing and annotation.</title>
        <authorList>
            <consortium name="The Broad Institute Genomics Platform"/>
            <consortium name="The Broad Institute Genome Sequencing Center for Infectious Disease"/>
            <person name="Wu L."/>
            <person name="Ma J."/>
        </authorList>
    </citation>
    <scope>NUCLEOTIDE SEQUENCE [LARGE SCALE GENOMIC DNA]</scope>
    <source>
        <strain evidence="2">CCUG 2113</strain>
    </source>
</reference>
<dbReference type="EMBL" id="JBHSAJ010000181">
    <property type="protein sequence ID" value="MFC3938483.1"/>
    <property type="molecule type" value="Genomic_DNA"/>
</dbReference>
<dbReference type="InterPro" id="IPR010982">
    <property type="entry name" value="Lambda_DNA-bd_dom_sf"/>
</dbReference>
<dbReference type="Proteomes" id="UP001595693">
    <property type="component" value="Unassembled WGS sequence"/>
</dbReference>